<dbReference type="PANTHER" id="PTHR23513:SF11">
    <property type="entry name" value="STAPHYLOFERRIN A TRANSPORTER"/>
    <property type="match status" value="1"/>
</dbReference>
<feature type="transmembrane region" description="Helical" evidence="6">
    <location>
        <begin position="102"/>
        <end position="123"/>
    </location>
</feature>
<comment type="subcellular location">
    <subcellularLocation>
        <location evidence="1">Cell membrane</location>
        <topology evidence="1">Multi-pass membrane protein</topology>
    </subcellularLocation>
</comment>
<dbReference type="RefSeq" id="WP_215821445.1">
    <property type="nucleotide sequence ID" value="NZ_JAGSOY010000064.1"/>
</dbReference>
<keyword evidence="2" id="KW-1003">Cell membrane</keyword>
<evidence type="ECO:0000256" key="4">
    <source>
        <dbReference type="ARBA" id="ARBA00022989"/>
    </source>
</evidence>
<dbReference type="PANTHER" id="PTHR23513">
    <property type="entry name" value="INTEGRAL MEMBRANE EFFLUX PROTEIN-RELATED"/>
    <property type="match status" value="1"/>
</dbReference>
<dbReference type="Pfam" id="PF07690">
    <property type="entry name" value="MFS_1"/>
    <property type="match status" value="1"/>
</dbReference>
<evidence type="ECO:0000256" key="2">
    <source>
        <dbReference type="ARBA" id="ARBA00022475"/>
    </source>
</evidence>
<feature type="transmembrane region" description="Helical" evidence="6">
    <location>
        <begin position="436"/>
        <end position="456"/>
    </location>
</feature>
<organism evidence="7 8">
    <name type="scientific">Zooshikella harenae</name>
    <dbReference type="NCBI Taxonomy" id="2827238"/>
    <lineage>
        <taxon>Bacteria</taxon>
        <taxon>Pseudomonadati</taxon>
        <taxon>Pseudomonadota</taxon>
        <taxon>Gammaproteobacteria</taxon>
        <taxon>Oceanospirillales</taxon>
        <taxon>Zooshikellaceae</taxon>
        <taxon>Zooshikella</taxon>
    </lineage>
</organism>
<reference evidence="7 8" key="1">
    <citation type="submission" date="2021-04" db="EMBL/GenBank/DDBJ databases">
        <authorList>
            <person name="Pira H."/>
            <person name="Risdian C."/>
            <person name="Wink J."/>
        </authorList>
    </citation>
    <scope>NUCLEOTIDE SEQUENCE [LARGE SCALE GENOMIC DNA]</scope>
    <source>
        <strain evidence="7 8">WH53</strain>
    </source>
</reference>
<feature type="transmembrane region" description="Helical" evidence="6">
    <location>
        <begin position="383"/>
        <end position="405"/>
    </location>
</feature>
<feature type="transmembrane region" description="Helical" evidence="6">
    <location>
        <begin position="75"/>
        <end position="95"/>
    </location>
</feature>
<feature type="transmembrane region" description="Helical" evidence="6">
    <location>
        <begin position="169"/>
        <end position="192"/>
    </location>
</feature>
<evidence type="ECO:0000256" key="6">
    <source>
        <dbReference type="SAM" id="Phobius"/>
    </source>
</evidence>
<feature type="transmembrane region" description="Helical" evidence="6">
    <location>
        <begin position="198"/>
        <end position="219"/>
    </location>
</feature>
<feature type="transmembrane region" description="Helical" evidence="6">
    <location>
        <begin position="289"/>
        <end position="309"/>
    </location>
</feature>
<dbReference type="InterPro" id="IPR036259">
    <property type="entry name" value="MFS_trans_sf"/>
</dbReference>
<dbReference type="EMBL" id="JAGSOY010000064">
    <property type="protein sequence ID" value="MBU2713156.1"/>
    <property type="molecule type" value="Genomic_DNA"/>
</dbReference>
<protein>
    <submittedName>
        <fullName evidence="7">MFS transporter</fullName>
    </submittedName>
</protein>
<keyword evidence="3 6" id="KW-0812">Transmembrane</keyword>
<evidence type="ECO:0000256" key="5">
    <source>
        <dbReference type="ARBA" id="ARBA00023136"/>
    </source>
</evidence>
<feature type="transmembrane region" description="Helical" evidence="6">
    <location>
        <begin position="258"/>
        <end position="283"/>
    </location>
</feature>
<dbReference type="Proteomes" id="UP000690515">
    <property type="component" value="Unassembled WGS sequence"/>
</dbReference>
<dbReference type="SUPFAM" id="SSF103473">
    <property type="entry name" value="MFS general substrate transporter"/>
    <property type="match status" value="1"/>
</dbReference>
<feature type="transmembrane region" description="Helical" evidence="6">
    <location>
        <begin position="411"/>
        <end position="429"/>
    </location>
</feature>
<feature type="transmembrane region" description="Helical" evidence="6">
    <location>
        <begin position="321"/>
        <end position="339"/>
    </location>
</feature>
<dbReference type="InterPro" id="IPR011701">
    <property type="entry name" value="MFS"/>
</dbReference>
<evidence type="ECO:0000256" key="3">
    <source>
        <dbReference type="ARBA" id="ARBA00022692"/>
    </source>
</evidence>
<dbReference type="CDD" id="cd06173">
    <property type="entry name" value="MFS_MefA_like"/>
    <property type="match status" value="1"/>
</dbReference>
<accession>A0ABS5ZGH0</accession>
<sequence length="471" mass="50763">MTLLSDKYGCRIMDSSSIDMRVEKPVNINQGSMSVYYFGLILTATMVSVLGTMITDFALGQWVYKTTNSTTAYSLIGFAALAPQLILAPFVGTIIDRYPRNLLMILGHAGAGCCTLLLLVLYATDSLQVWQIVILACFSSVFNGLVNQTFIVLIPVLVKKEHLGRAQGFIQGGMGIIQIAAPAIAAFALAAIDLKGIFIVDICSFSVVILVLLSINPLLKRGDGREIIEDVKDNKNNWKSDIRDGLTYLKTQPSLLKLLLFFSIVNFSIGMVEILFTPLILSFYDVIELGTILSISGLGTLAGGILLSIWGGPKKRVQGMYLFLALMGTSIMLIGGAFAFDQYTIIILSAIGFIVTLCFVTVDSCDQVVWQTVVPTGLQGRVFGIQTLLAQLAVPISFLVAGPLADHVFEPLMAVDGLLAGTVGSVIGVGPGKGILLLYSICGFLVLLNIALFKWLSDLDSLDKVIEKATH</sequence>
<feature type="transmembrane region" description="Helical" evidence="6">
    <location>
        <begin position="345"/>
        <end position="362"/>
    </location>
</feature>
<keyword evidence="8" id="KW-1185">Reference proteome</keyword>
<feature type="transmembrane region" description="Helical" evidence="6">
    <location>
        <begin position="129"/>
        <end position="157"/>
    </location>
</feature>
<feature type="transmembrane region" description="Helical" evidence="6">
    <location>
        <begin position="35"/>
        <end position="55"/>
    </location>
</feature>
<dbReference type="Gene3D" id="1.20.1250.20">
    <property type="entry name" value="MFS general substrate transporter like domains"/>
    <property type="match status" value="1"/>
</dbReference>
<keyword evidence="5 6" id="KW-0472">Membrane</keyword>
<comment type="caution">
    <text evidence="7">The sequence shown here is derived from an EMBL/GenBank/DDBJ whole genome shotgun (WGS) entry which is preliminary data.</text>
</comment>
<evidence type="ECO:0000256" key="1">
    <source>
        <dbReference type="ARBA" id="ARBA00004651"/>
    </source>
</evidence>
<evidence type="ECO:0000313" key="7">
    <source>
        <dbReference type="EMBL" id="MBU2713156.1"/>
    </source>
</evidence>
<evidence type="ECO:0000313" key="8">
    <source>
        <dbReference type="Proteomes" id="UP000690515"/>
    </source>
</evidence>
<name>A0ABS5ZGH0_9GAMM</name>
<proteinExistence type="predicted"/>
<keyword evidence="4 6" id="KW-1133">Transmembrane helix</keyword>
<gene>
    <name evidence="7" type="ORF">KCG35_18985</name>
</gene>